<evidence type="ECO:0000313" key="5">
    <source>
        <dbReference type="EMBL" id="HGQ64317.1"/>
    </source>
</evidence>
<dbReference type="InterPro" id="IPR000836">
    <property type="entry name" value="PRTase_dom"/>
</dbReference>
<evidence type="ECO:0000256" key="1">
    <source>
        <dbReference type="ARBA" id="ARBA00022676"/>
    </source>
</evidence>
<feature type="domain" description="Phosphoribosyltransferase" evidence="3">
    <location>
        <begin position="20"/>
        <end position="149"/>
    </location>
</feature>
<evidence type="ECO:0000259" key="3">
    <source>
        <dbReference type="Pfam" id="PF00156"/>
    </source>
</evidence>
<organism evidence="5">
    <name type="scientific">Ignisphaera aggregans</name>
    <dbReference type="NCBI Taxonomy" id="334771"/>
    <lineage>
        <taxon>Archaea</taxon>
        <taxon>Thermoproteota</taxon>
        <taxon>Thermoprotei</taxon>
        <taxon>Desulfurococcales</taxon>
        <taxon>Desulfurococcaceae</taxon>
        <taxon>Ignisphaera</taxon>
    </lineage>
</organism>
<dbReference type="Pfam" id="PF00156">
    <property type="entry name" value="Pribosyltran"/>
    <property type="match status" value="1"/>
</dbReference>
<dbReference type="AlphaFoldDB" id="A0A7C4JJ83"/>
<dbReference type="InterPro" id="IPR029057">
    <property type="entry name" value="PRTase-like"/>
</dbReference>
<reference evidence="5" key="1">
    <citation type="journal article" date="2020" name="mSystems">
        <title>Genome- and Community-Level Interaction Insights into Carbon Utilization and Element Cycling Functions of Hydrothermarchaeota in Hydrothermal Sediment.</title>
        <authorList>
            <person name="Zhou Z."/>
            <person name="Liu Y."/>
            <person name="Xu W."/>
            <person name="Pan J."/>
            <person name="Luo Z.H."/>
            <person name="Li M."/>
        </authorList>
    </citation>
    <scope>NUCLEOTIDE SEQUENCE [LARGE SCALE GENOMIC DNA]</scope>
    <source>
        <strain evidence="5">SpSt-637</strain>
        <strain evidence="4">SpSt-667</strain>
    </source>
</reference>
<dbReference type="EMBL" id="DTBD01000025">
    <property type="protein sequence ID" value="HGQ64317.1"/>
    <property type="molecule type" value="Genomic_DNA"/>
</dbReference>
<protein>
    <submittedName>
        <fullName evidence="5">Phosphoribosyltransferase</fullName>
    </submittedName>
</protein>
<dbReference type="Gene3D" id="3.40.50.2020">
    <property type="match status" value="1"/>
</dbReference>
<evidence type="ECO:0000256" key="2">
    <source>
        <dbReference type="ARBA" id="ARBA00022679"/>
    </source>
</evidence>
<keyword evidence="1 5" id="KW-0328">Glycosyltransferase</keyword>
<sequence length="225" mass="26286">MPRVPVKLVSWDEIIEWSWGLAKNVEKDGYTPDVVIAVSRGGYVPARLLCDFLGLENLVSIQSQHWTEAAKKGERAIIKFEYVIDLFGYKALLVDDIIDTGESVILAKNFILEKWRPADLRVATLQWISPVAKIKPDYYYIEVKEWIWFQYPWTRLEDVTQFINRMLAETKKESSKDVWTLDEVRKSFYEWYGIHVDDKYFVEALNKLTKKGLVTIEGSSYKYVG</sequence>
<proteinExistence type="predicted"/>
<dbReference type="GO" id="GO:0016757">
    <property type="term" value="F:glycosyltransferase activity"/>
    <property type="evidence" value="ECO:0007669"/>
    <property type="project" value="UniProtKB-KW"/>
</dbReference>
<dbReference type="EMBL" id="DTCK01000034">
    <property type="protein sequence ID" value="HGQ35982.1"/>
    <property type="molecule type" value="Genomic_DNA"/>
</dbReference>
<dbReference type="PANTHER" id="PTHR43363">
    <property type="entry name" value="HYPOXANTHINE PHOSPHORIBOSYLTRANSFERASE"/>
    <property type="match status" value="1"/>
</dbReference>
<evidence type="ECO:0000313" key="4">
    <source>
        <dbReference type="EMBL" id="HGQ35982.1"/>
    </source>
</evidence>
<accession>A0A7C4JJ83</accession>
<dbReference type="PANTHER" id="PTHR43363:SF2">
    <property type="entry name" value="PHOSPHORIBOSYLTRANSFERASE"/>
    <property type="match status" value="1"/>
</dbReference>
<name>A0A7C4JJ83_9CREN</name>
<dbReference type="SUPFAM" id="SSF53271">
    <property type="entry name" value="PRTase-like"/>
    <property type="match status" value="1"/>
</dbReference>
<gene>
    <name evidence="5" type="ORF">ENU08_03640</name>
    <name evidence="4" type="ORF">ENU41_04820</name>
</gene>
<dbReference type="CDD" id="cd06223">
    <property type="entry name" value="PRTases_typeI"/>
    <property type="match status" value="1"/>
</dbReference>
<comment type="caution">
    <text evidence="5">The sequence shown here is derived from an EMBL/GenBank/DDBJ whole genome shotgun (WGS) entry which is preliminary data.</text>
</comment>
<keyword evidence="2 5" id="KW-0808">Transferase</keyword>